<dbReference type="FunFam" id="3.30.2020.30:FF:000002">
    <property type="entry name" value="Putative gamma-butyrobetaine dioxygenase"/>
    <property type="match status" value="1"/>
</dbReference>
<dbReference type="OrthoDB" id="406634at2759"/>
<dbReference type="AlphaFoldDB" id="A0A1X2HKT4"/>
<dbReference type="GO" id="GO:0016706">
    <property type="term" value="F:2-oxoglutarate-dependent dioxygenase activity"/>
    <property type="evidence" value="ECO:0007669"/>
    <property type="project" value="UniProtKB-ARBA"/>
</dbReference>
<evidence type="ECO:0000256" key="3">
    <source>
        <dbReference type="ARBA" id="ARBA00008654"/>
    </source>
</evidence>
<comment type="cofactor">
    <cofactor evidence="2">
        <name>L-ascorbate</name>
        <dbReference type="ChEBI" id="CHEBI:38290"/>
    </cofactor>
</comment>
<keyword evidence="5" id="KW-0124">Carnitine biosynthesis</keyword>
<evidence type="ECO:0000256" key="1">
    <source>
        <dbReference type="ARBA" id="ARBA00001954"/>
    </source>
</evidence>
<dbReference type="GO" id="GO:0045329">
    <property type="term" value="P:carnitine biosynthetic process"/>
    <property type="evidence" value="ECO:0007669"/>
    <property type="project" value="UniProtKB-KW"/>
</dbReference>
<dbReference type="STRING" id="13706.A0A1X2HKT4"/>
<comment type="cofactor">
    <cofactor evidence="1">
        <name>Fe(2+)</name>
        <dbReference type="ChEBI" id="CHEBI:29033"/>
    </cofactor>
</comment>
<dbReference type="Pfam" id="PF02668">
    <property type="entry name" value="TauD"/>
    <property type="match status" value="1"/>
</dbReference>
<dbReference type="Gene3D" id="3.30.2020.30">
    <property type="match status" value="1"/>
</dbReference>
<dbReference type="GO" id="GO:0046872">
    <property type="term" value="F:metal ion binding"/>
    <property type="evidence" value="ECO:0007669"/>
    <property type="project" value="UniProtKB-KW"/>
</dbReference>
<keyword evidence="8" id="KW-0408">Iron</keyword>
<name>A0A1X2HKT4_SYNRA</name>
<evidence type="ECO:0000313" key="11">
    <source>
        <dbReference type="EMBL" id="ORY99884.1"/>
    </source>
</evidence>
<comment type="similarity">
    <text evidence="3">Belongs to the gamma-BBH/TMLD family.</text>
</comment>
<dbReference type="PANTHER" id="PTHR10696:SF25">
    <property type="entry name" value="OXIDOREDUCTASE AIM17-RELATED"/>
    <property type="match status" value="1"/>
</dbReference>
<dbReference type="OMA" id="VHITWPN"/>
<proteinExistence type="inferred from homology"/>
<evidence type="ECO:0000256" key="6">
    <source>
        <dbReference type="ARBA" id="ARBA00022964"/>
    </source>
</evidence>
<organism evidence="11 12">
    <name type="scientific">Syncephalastrum racemosum</name>
    <name type="common">Filamentous fungus</name>
    <dbReference type="NCBI Taxonomy" id="13706"/>
    <lineage>
        <taxon>Eukaryota</taxon>
        <taxon>Fungi</taxon>
        <taxon>Fungi incertae sedis</taxon>
        <taxon>Mucoromycota</taxon>
        <taxon>Mucoromycotina</taxon>
        <taxon>Mucoromycetes</taxon>
        <taxon>Mucorales</taxon>
        <taxon>Syncephalastraceae</taxon>
        <taxon>Syncephalastrum</taxon>
    </lineage>
</organism>
<evidence type="ECO:0000313" key="12">
    <source>
        <dbReference type="Proteomes" id="UP000242180"/>
    </source>
</evidence>
<evidence type="ECO:0000259" key="10">
    <source>
        <dbReference type="Pfam" id="PF06155"/>
    </source>
</evidence>
<dbReference type="EMBL" id="MCGN01000002">
    <property type="protein sequence ID" value="ORY99884.1"/>
    <property type="molecule type" value="Genomic_DNA"/>
</dbReference>
<reference evidence="11 12" key="1">
    <citation type="submission" date="2016-07" db="EMBL/GenBank/DDBJ databases">
        <title>Pervasive Adenine N6-methylation of Active Genes in Fungi.</title>
        <authorList>
            <consortium name="DOE Joint Genome Institute"/>
            <person name="Mondo S.J."/>
            <person name="Dannebaum R.O."/>
            <person name="Kuo R.C."/>
            <person name="Labutti K."/>
            <person name="Haridas S."/>
            <person name="Kuo A."/>
            <person name="Salamov A."/>
            <person name="Ahrendt S.R."/>
            <person name="Lipzen A."/>
            <person name="Sullivan W."/>
            <person name="Andreopoulos W.B."/>
            <person name="Clum A."/>
            <person name="Lindquist E."/>
            <person name="Daum C."/>
            <person name="Ramamoorthy G.K."/>
            <person name="Gryganskyi A."/>
            <person name="Culley D."/>
            <person name="Magnuson J.K."/>
            <person name="James T.Y."/>
            <person name="O'Malley M.A."/>
            <person name="Stajich J.E."/>
            <person name="Spatafora J.W."/>
            <person name="Visel A."/>
            <person name="Grigoriev I.V."/>
        </authorList>
    </citation>
    <scope>NUCLEOTIDE SEQUENCE [LARGE SCALE GENOMIC DNA]</scope>
    <source>
        <strain evidence="11 12">NRRL 2496</strain>
    </source>
</reference>
<evidence type="ECO:0000256" key="8">
    <source>
        <dbReference type="ARBA" id="ARBA00023004"/>
    </source>
</evidence>
<evidence type="ECO:0000256" key="2">
    <source>
        <dbReference type="ARBA" id="ARBA00001961"/>
    </source>
</evidence>
<comment type="caution">
    <text evidence="11">The sequence shown here is derived from an EMBL/GenBank/DDBJ whole genome shotgun (WGS) entry which is preliminary data.</text>
</comment>
<keyword evidence="12" id="KW-1185">Reference proteome</keyword>
<dbReference type="Gene3D" id="3.60.130.10">
    <property type="entry name" value="Clavaminate synthase-like"/>
    <property type="match status" value="1"/>
</dbReference>
<sequence length="437" mass="50418">MVSSRLAYTLRQYARNAQSARPVYPVRSLSTTSRLWTANATASTAAPSEATLTAVADKEALQVQWQDNKRSLYGYLWLRDNCQCDQCIHPSNRQKLHSSADIPLDIAPKSVITKDDVAEVVWNKPLRHGQDKDHVSQYPLSWLQRYANRESSETYRFETLRPQTWDQSQYELDWVDYGDYMHSDEGLHTVVQRLYNKGLVFIDGVPTRDESVTQVAERIGPVYETFYGRDFDVKNVAKSRNIAYTSLYLGFHMDLMYTDSPPGIQLLHSLQNTVTGGASIFVDSYRAVEMLKSQYPEDYQTLTSTAVTFHYVNDGHHMYYRRPTIVAGENDAAWDMHVNYAPQFQGPMDHLSPQEGKRFYRAFQRFADLIEDEKLRFQLTLQPGQLVMFANRRVLHGRTSFDPLSGDRHLKGTYIHLDSLKDKLRTLCEKYGYSSRV</sequence>
<keyword evidence="6" id="KW-0223">Dioxygenase</keyword>
<dbReference type="InterPro" id="IPR038492">
    <property type="entry name" value="GBBH-like_N_sf"/>
</dbReference>
<protein>
    <recommendedName>
        <fullName evidence="13">Gamma-butyrobetaine dioxygenase</fullName>
    </recommendedName>
</protein>
<evidence type="ECO:0000256" key="4">
    <source>
        <dbReference type="ARBA" id="ARBA00022723"/>
    </source>
</evidence>
<dbReference type="CDD" id="cd00250">
    <property type="entry name" value="CAS_like"/>
    <property type="match status" value="1"/>
</dbReference>
<dbReference type="SUPFAM" id="SSF51197">
    <property type="entry name" value="Clavaminate synthase-like"/>
    <property type="match status" value="1"/>
</dbReference>
<dbReference type="InterPro" id="IPR050411">
    <property type="entry name" value="AlphaKG_dependent_hydroxylases"/>
</dbReference>
<evidence type="ECO:0000256" key="5">
    <source>
        <dbReference type="ARBA" id="ARBA00022873"/>
    </source>
</evidence>
<dbReference type="GO" id="GO:0005739">
    <property type="term" value="C:mitochondrion"/>
    <property type="evidence" value="ECO:0007669"/>
    <property type="project" value="TreeGrafter"/>
</dbReference>
<dbReference type="Pfam" id="PF06155">
    <property type="entry name" value="GBBH-like_N"/>
    <property type="match status" value="1"/>
</dbReference>
<dbReference type="InterPro" id="IPR010376">
    <property type="entry name" value="GBBH-like_N"/>
</dbReference>
<gene>
    <name evidence="11" type="ORF">BCR43DRAFT_521096</name>
</gene>
<dbReference type="InterPro" id="IPR042098">
    <property type="entry name" value="TauD-like_sf"/>
</dbReference>
<dbReference type="InParanoid" id="A0A1X2HKT4"/>
<evidence type="ECO:0000256" key="7">
    <source>
        <dbReference type="ARBA" id="ARBA00023002"/>
    </source>
</evidence>
<dbReference type="PANTHER" id="PTHR10696">
    <property type="entry name" value="GAMMA-BUTYROBETAINE HYDROXYLASE-RELATED"/>
    <property type="match status" value="1"/>
</dbReference>
<dbReference type="FunFam" id="3.60.130.10:FF:000001">
    <property type="entry name" value="Trimethyllysine dioxygenase, mitochondrial"/>
    <property type="match status" value="1"/>
</dbReference>
<feature type="domain" description="Gamma-butyrobetaine hydroxylase-like N-terminal" evidence="10">
    <location>
        <begin position="56"/>
        <end position="125"/>
    </location>
</feature>
<dbReference type="InterPro" id="IPR003819">
    <property type="entry name" value="TauD/TfdA-like"/>
</dbReference>
<accession>A0A1X2HKT4</accession>
<keyword evidence="7" id="KW-0560">Oxidoreductase</keyword>
<dbReference type="Proteomes" id="UP000242180">
    <property type="component" value="Unassembled WGS sequence"/>
</dbReference>
<feature type="domain" description="TauD/TfdA-like" evidence="9">
    <location>
        <begin position="175"/>
        <end position="414"/>
    </location>
</feature>
<evidence type="ECO:0000259" key="9">
    <source>
        <dbReference type="Pfam" id="PF02668"/>
    </source>
</evidence>
<evidence type="ECO:0008006" key="13">
    <source>
        <dbReference type="Google" id="ProtNLM"/>
    </source>
</evidence>
<keyword evidence="4" id="KW-0479">Metal-binding</keyword>